<reference evidence="1" key="1">
    <citation type="submission" date="2018-05" db="EMBL/GenBank/DDBJ databases">
        <authorList>
            <person name="Lanie J.A."/>
            <person name="Ng W.-L."/>
            <person name="Kazmierczak K.M."/>
            <person name="Andrzejewski T.M."/>
            <person name="Davidsen T.M."/>
            <person name="Wayne K.J."/>
            <person name="Tettelin H."/>
            <person name="Glass J.I."/>
            <person name="Rusch D."/>
            <person name="Podicherti R."/>
            <person name="Tsui H.-C.T."/>
            <person name="Winkler M.E."/>
        </authorList>
    </citation>
    <scope>NUCLEOTIDE SEQUENCE</scope>
</reference>
<name>A0A382ZTS9_9ZZZZ</name>
<evidence type="ECO:0000313" key="1">
    <source>
        <dbReference type="EMBL" id="SVD98937.1"/>
    </source>
</evidence>
<protein>
    <submittedName>
        <fullName evidence="1">Uncharacterized protein</fullName>
    </submittedName>
</protein>
<accession>A0A382ZTS9</accession>
<organism evidence="1">
    <name type="scientific">marine metagenome</name>
    <dbReference type="NCBI Taxonomy" id="408172"/>
    <lineage>
        <taxon>unclassified sequences</taxon>
        <taxon>metagenomes</taxon>
        <taxon>ecological metagenomes</taxon>
    </lineage>
</organism>
<gene>
    <name evidence="1" type="ORF">METZ01_LOCUS451791</name>
</gene>
<sequence length="71" mass="8568">FFNRFSQYVSKKIQKKNNKKNISNYQCICPNNQMRILWRLLVAYPFRSHRRKSQIDSHNLRILPAVEASDN</sequence>
<dbReference type="EMBL" id="UINC01186632">
    <property type="protein sequence ID" value="SVD98937.1"/>
    <property type="molecule type" value="Genomic_DNA"/>
</dbReference>
<feature type="non-terminal residue" evidence="1">
    <location>
        <position position="1"/>
    </location>
</feature>
<proteinExistence type="predicted"/>
<dbReference type="AlphaFoldDB" id="A0A382ZTS9"/>